<dbReference type="GO" id="GO:0016740">
    <property type="term" value="F:transferase activity"/>
    <property type="evidence" value="ECO:0007669"/>
    <property type="project" value="UniProtKB-KW"/>
</dbReference>
<dbReference type="GO" id="GO:0016020">
    <property type="term" value="C:membrane"/>
    <property type="evidence" value="ECO:0007669"/>
    <property type="project" value="InterPro"/>
</dbReference>
<keyword evidence="4" id="KW-1185">Reference proteome</keyword>
<proteinExistence type="predicted"/>
<comment type="caution">
    <text evidence="3">The sequence shown here is derived from an EMBL/GenBank/DDBJ whole genome shotgun (WGS) entry which is preliminary data.</text>
</comment>
<organism evidence="3 4">
    <name type="scientific">Papiliotrema laurentii</name>
    <name type="common">Cryptococcus laurentii</name>
    <dbReference type="NCBI Taxonomy" id="5418"/>
    <lineage>
        <taxon>Eukaryota</taxon>
        <taxon>Fungi</taxon>
        <taxon>Dikarya</taxon>
        <taxon>Basidiomycota</taxon>
        <taxon>Agaricomycotina</taxon>
        <taxon>Tremellomycetes</taxon>
        <taxon>Tremellales</taxon>
        <taxon>Rhynchogastremaceae</taxon>
        <taxon>Papiliotrema</taxon>
    </lineage>
</organism>
<keyword evidence="2" id="KW-0812">Transmembrane</keyword>
<dbReference type="GO" id="GO:0005783">
    <property type="term" value="C:endoplasmic reticulum"/>
    <property type="evidence" value="ECO:0007669"/>
    <property type="project" value="TreeGrafter"/>
</dbReference>
<dbReference type="Pfam" id="PF05024">
    <property type="entry name" value="Gpi1"/>
    <property type="match status" value="1"/>
</dbReference>
<evidence type="ECO:0000313" key="4">
    <source>
        <dbReference type="Proteomes" id="UP001182556"/>
    </source>
</evidence>
<feature type="compositionally biased region" description="Polar residues" evidence="1">
    <location>
        <begin position="190"/>
        <end position="200"/>
    </location>
</feature>
<keyword evidence="2" id="KW-1133">Transmembrane helix</keyword>
<name>A0AAD9FWN4_PAPLA</name>
<feature type="transmembrane region" description="Helical" evidence="2">
    <location>
        <begin position="455"/>
        <end position="473"/>
    </location>
</feature>
<dbReference type="PANTHER" id="PTHR21329:SF3">
    <property type="entry name" value="PHOSPHATIDYLINOSITOL N-ACETYLGLUCOSAMINYLTRANSFERASE SUBUNIT Q"/>
    <property type="match status" value="1"/>
</dbReference>
<dbReference type="GO" id="GO:0006506">
    <property type="term" value="P:GPI anchor biosynthetic process"/>
    <property type="evidence" value="ECO:0007669"/>
    <property type="project" value="InterPro"/>
</dbReference>
<evidence type="ECO:0000256" key="1">
    <source>
        <dbReference type="SAM" id="MobiDB-lite"/>
    </source>
</evidence>
<sequence length="529" mass="58615">MRVYWPTSGVPLHNGQMVGWRLGRSIIVVSIVEDRSPVPQVNVDRGGNIQLEYLGNALFFDSVAAEEPGEGLDTLRVWLDKAGLPVATNDKSTQLILYDPPDPCRLRFLRLTSQSPLVYPDAHAQTLARQDMYSAVQRPRKEEDITKVIPLLNAVRAAQVTLRSAGSLPPADTEHSVRSRCVSPAPTSLEGPQSQPRSRSLVSKHSALGGQILLRARQVYHSPKAFLKTRPDPAVSIAARSKHYMAFWNTVWLVLNDLILGYCARQVILYLAPRLCVLSKDFFTTYLVDTFLAILQWLNDWPVGLKLNTPLSAFFCSSLSFLVQSWADIVVPLWDNVVPIVLHMGANAASCGLTMAIALAQDVLALGTLHLHLCYAATSTLCRWQLYSLRALWNLFRGKRRNVLRQRTDSYAYDVDQLFLGTLLFTVSSFLLPTVAVYAGLFAATRLVLYTVDRALSYAIIALNAFPLFGLMLRLKEPSRLPAGINFSTKSSSSRGITAYPPGAHPLHNVLQICNSPRSVADILHPETS</sequence>
<accession>A0AAD9FWN4</accession>
<dbReference type="AlphaFoldDB" id="A0AAD9FWN4"/>
<feature type="transmembrane region" description="Helical" evidence="2">
    <location>
        <begin position="417"/>
        <end position="443"/>
    </location>
</feature>
<dbReference type="InterPro" id="IPR007720">
    <property type="entry name" value="PigQ/GPI1"/>
</dbReference>
<evidence type="ECO:0000313" key="3">
    <source>
        <dbReference type="EMBL" id="KAK1927659.1"/>
    </source>
</evidence>
<dbReference type="EMBL" id="JAODAN010000001">
    <property type="protein sequence ID" value="KAK1927659.1"/>
    <property type="molecule type" value="Genomic_DNA"/>
</dbReference>
<keyword evidence="3" id="KW-0808">Transferase</keyword>
<evidence type="ECO:0000256" key="2">
    <source>
        <dbReference type="SAM" id="Phobius"/>
    </source>
</evidence>
<dbReference type="PANTHER" id="PTHR21329">
    <property type="entry name" value="PHOSPHATIDYLINOSITOL N-ACETYLGLUCOSAMINYLTRANSFERASE SUBUNIT Q-RELATED"/>
    <property type="match status" value="1"/>
</dbReference>
<keyword evidence="2" id="KW-0472">Membrane</keyword>
<dbReference type="Proteomes" id="UP001182556">
    <property type="component" value="Unassembled WGS sequence"/>
</dbReference>
<gene>
    <name evidence="3" type="ORF">DB88DRAFT_478794</name>
</gene>
<feature type="region of interest" description="Disordered" evidence="1">
    <location>
        <begin position="165"/>
        <end position="200"/>
    </location>
</feature>
<protein>
    <submittedName>
        <fullName evidence="3">N-acetylglucosaminyl transferase component-domain-containing protein</fullName>
    </submittedName>
</protein>
<reference evidence="3" key="1">
    <citation type="submission" date="2023-02" db="EMBL/GenBank/DDBJ databases">
        <title>Identification and recombinant expression of a fungal hydrolase from Papiliotrema laurentii that hydrolyzes apple cutin and clears colloidal polyester polyurethane.</title>
        <authorList>
            <consortium name="DOE Joint Genome Institute"/>
            <person name="Roman V.A."/>
            <person name="Bojanowski C."/>
            <person name="Crable B.R."/>
            <person name="Wagner D.N."/>
            <person name="Hung C.S."/>
            <person name="Nadeau L.J."/>
            <person name="Schratz L."/>
            <person name="Haridas S."/>
            <person name="Pangilinan J."/>
            <person name="Lipzen A."/>
            <person name="Na H."/>
            <person name="Yan M."/>
            <person name="Ng V."/>
            <person name="Grigoriev I.V."/>
            <person name="Spatafora J.W."/>
            <person name="Barlow D."/>
            <person name="Biffinger J."/>
            <person name="Kelley-Loughnane N."/>
            <person name="Varaljay V.A."/>
            <person name="Crookes-Goodson W.J."/>
        </authorList>
    </citation>
    <scope>NUCLEOTIDE SEQUENCE</scope>
    <source>
        <strain evidence="3">5307AH</strain>
    </source>
</reference>